<evidence type="ECO:0000313" key="3">
    <source>
        <dbReference type="Proteomes" id="UP000255036"/>
    </source>
</evidence>
<evidence type="ECO:0000259" key="1">
    <source>
        <dbReference type="Pfam" id="PF08924"/>
    </source>
</evidence>
<sequence>MDQMVLETQKWLNLTYGRDPRFEKVTESGHTGWNTINGLIIALQIELGIQQTAASFGNGTKAKFNEKYPNGIKQQNNSDKSTSNVYSIIQGSLWCKGYSTGNHITQNFYSETGRAIKELKSDMGIGGDSTVTLDVMKALLSMQQFVLLKAYGGTEVVRNIQKTINQNYKNYTGIIPCDGLYGREMNKALIQILQSLEGYSPNEATGNFGNGTRSKLKKVTSGNANSYGTWVWLAKAVLNCIKYSCVQSNTWDDGFETQLSKFQNEYKIPVTKELDTNTWMALLTSKGNPDRDAKACDTRFEITISLLNKLKADGFEIVGRYLTGGSFKEIRDGELERIVTGGLKYFPIFQENGRELSEFTYSKGLEHGKKACKAALGKGVPSTIIYFAVDMDIYDYQIDSNIIPYFKGINEAIDSRYSVGIYASRNVCTRVSNVGYAVSSFVSDMSTGFSGNLGFPIPTNWNYDQFHEISGYGGNWDLDKVAYSGRISACSTVTEKSEYQDEETLFLNWVKKTEKECLKNFEGILNPYIGYKYVVGRAILEYLRKPEYWSENYNGLWTKYTPEVGLISDETTARALCQTTCDKQSNIKGQINNLDIAHMSATALGYIHWGISDDKGGYSLGDLGGWPLDLLQIWGAYSKEGNNEDLEKWLRKYLGNATDGKGFGYDDILADADAYLLVAHMQNKNSENSFSETITELYQISKNNRIKMFYKERFNLSKENVKNAFKKLADGIDIWVFENFDYGKKKLLSASGADNLPTKSEAETLALVYASFLENPIC</sequence>
<dbReference type="OrthoDB" id="1795295at2"/>
<dbReference type="InterPro" id="IPR017853">
    <property type="entry name" value="GH"/>
</dbReference>
<dbReference type="Gene3D" id="3.20.20.80">
    <property type="entry name" value="Glycosidases"/>
    <property type="match status" value="1"/>
</dbReference>
<dbReference type="Proteomes" id="UP000255036">
    <property type="component" value="Unassembled WGS sequence"/>
</dbReference>
<name>A0A371ARK2_9FIRM</name>
<proteinExistence type="predicted"/>
<organism evidence="2 3">
    <name type="scientific">Anaerosacchariphilus polymeriproducens</name>
    <dbReference type="NCBI Taxonomy" id="1812858"/>
    <lineage>
        <taxon>Bacteria</taxon>
        <taxon>Bacillati</taxon>
        <taxon>Bacillota</taxon>
        <taxon>Clostridia</taxon>
        <taxon>Lachnospirales</taxon>
        <taxon>Lachnospiraceae</taxon>
        <taxon>Anaerosacchariphilus</taxon>
    </lineage>
</organism>
<comment type="caution">
    <text evidence="2">The sequence shown here is derived from an EMBL/GenBank/DDBJ whole genome shotgun (WGS) entry which is preliminary data.</text>
</comment>
<evidence type="ECO:0000313" key="2">
    <source>
        <dbReference type="EMBL" id="RDU22195.1"/>
    </source>
</evidence>
<gene>
    <name evidence="2" type="ORF">DWV06_16850</name>
</gene>
<dbReference type="SUPFAM" id="SSF51445">
    <property type="entry name" value="(Trans)glycosidases"/>
    <property type="match status" value="1"/>
</dbReference>
<accession>A0A371ARK2</accession>
<feature type="domain" description="Rv2525c-like glycoside hydrolase-like" evidence="1">
    <location>
        <begin position="309"/>
        <end position="465"/>
    </location>
</feature>
<dbReference type="InterPro" id="IPR015020">
    <property type="entry name" value="Rv2525c-like_Glyco_Hydro-like"/>
</dbReference>
<dbReference type="CDD" id="cd06418">
    <property type="entry name" value="GH25_BacA-like"/>
    <property type="match status" value="1"/>
</dbReference>
<dbReference type="EMBL" id="QRCT01000050">
    <property type="protein sequence ID" value="RDU22195.1"/>
    <property type="molecule type" value="Genomic_DNA"/>
</dbReference>
<protein>
    <submittedName>
        <fullName evidence="2">DUF1906 domain-containing protein</fullName>
    </submittedName>
</protein>
<reference evidence="2 3" key="1">
    <citation type="submission" date="2018-07" db="EMBL/GenBank/DDBJ databases">
        <title>Anaerosacharophilus polymeroproducens gen. nov. sp. nov., an anaerobic bacterium isolated from salt field.</title>
        <authorList>
            <person name="Kim W."/>
            <person name="Yang S.-H."/>
            <person name="Oh J."/>
            <person name="Lee J.-H."/>
            <person name="Kwon K.K."/>
        </authorList>
    </citation>
    <scope>NUCLEOTIDE SEQUENCE [LARGE SCALE GENOMIC DNA]</scope>
    <source>
        <strain evidence="2 3">MCWD5</strain>
    </source>
</reference>
<dbReference type="RefSeq" id="WP_115483376.1">
    <property type="nucleotide sequence ID" value="NZ_QRCT01000050.1"/>
</dbReference>
<dbReference type="AlphaFoldDB" id="A0A371ARK2"/>
<keyword evidence="3" id="KW-1185">Reference proteome</keyword>
<dbReference type="Pfam" id="PF08924">
    <property type="entry name" value="Rv2525c_GlyHyd-like"/>
    <property type="match status" value="1"/>
</dbReference>